<name>A0ABN7P088_TIMPD</name>
<feature type="non-terminal residue" evidence="2">
    <location>
        <position position="148"/>
    </location>
</feature>
<dbReference type="EMBL" id="CAJPIN010014934">
    <property type="protein sequence ID" value="CAG2061195.1"/>
    <property type="molecule type" value="Genomic_DNA"/>
</dbReference>
<evidence type="ECO:0000313" key="3">
    <source>
        <dbReference type="Proteomes" id="UP001153148"/>
    </source>
</evidence>
<evidence type="ECO:0000256" key="1">
    <source>
        <dbReference type="SAM" id="MobiDB-lite"/>
    </source>
</evidence>
<evidence type="ECO:0000313" key="2">
    <source>
        <dbReference type="EMBL" id="CAG2061195.1"/>
    </source>
</evidence>
<dbReference type="Proteomes" id="UP001153148">
    <property type="component" value="Unassembled WGS sequence"/>
</dbReference>
<gene>
    <name evidence="2" type="ORF">TPAB3V08_LOCUS8150</name>
</gene>
<feature type="compositionally biased region" description="Polar residues" evidence="1">
    <location>
        <begin position="27"/>
        <end position="52"/>
    </location>
</feature>
<comment type="caution">
    <text evidence="2">The sequence shown here is derived from an EMBL/GenBank/DDBJ whole genome shotgun (WGS) entry which is preliminary data.</text>
</comment>
<sequence>MSDTSAFNKVFASETSQFLAPYEASVKSRSGSNSPPEVHGNNSASRSTNIPDTHNRHLMGVSVSQGELSNMAVSASLSLSADVADWNPFEDATPFNQLTEDHIFGAEFDKIRRGSQSSISNVKSRESLVMACTELGEDPFSSAPFSLP</sequence>
<feature type="region of interest" description="Disordered" evidence="1">
    <location>
        <begin position="23"/>
        <end position="56"/>
    </location>
</feature>
<reference evidence="2" key="1">
    <citation type="submission" date="2021-03" db="EMBL/GenBank/DDBJ databases">
        <authorList>
            <person name="Tran Van P."/>
        </authorList>
    </citation>
    <scope>NUCLEOTIDE SEQUENCE</scope>
</reference>
<accession>A0ABN7P088</accession>
<organism evidence="2 3">
    <name type="scientific">Timema podura</name>
    <name type="common">Walking stick</name>
    <dbReference type="NCBI Taxonomy" id="61482"/>
    <lineage>
        <taxon>Eukaryota</taxon>
        <taxon>Metazoa</taxon>
        <taxon>Ecdysozoa</taxon>
        <taxon>Arthropoda</taxon>
        <taxon>Hexapoda</taxon>
        <taxon>Insecta</taxon>
        <taxon>Pterygota</taxon>
        <taxon>Neoptera</taxon>
        <taxon>Polyneoptera</taxon>
        <taxon>Phasmatodea</taxon>
        <taxon>Timematodea</taxon>
        <taxon>Timematoidea</taxon>
        <taxon>Timematidae</taxon>
        <taxon>Timema</taxon>
    </lineage>
</organism>
<keyword evidence="3" id="KW-1185">Reference proteome</keyword>
<proteinExistence type="predicted"/>
<protein>
    <submittedName>
        <fullName evidence="2">Uncharacterized protein</fullName>
    </submittedName>
</protein>